<dbReference type="Pfam" id="PF04818">
    <property type="entry name" value="CID"/>
    <property type="match status" value="1"/>
</dbReference>
<name>A0AAD9PL69_9APIC</name>
<dbReference type="GO" id="GO:0006396">
    <property type="term" value="P:RNA processing"/>
    <property type="evidence" value="ECO:0007669"/>
    <property type="project" value="InterPro"/>
</dbReference>
<keyword evidence="4" id="KW-1185">Reference proteome</keyword>
<evidence type="ECO:0000313" key="4">
    <source>
        <dbReference type="Proteomes" id="UP001214638"/>
    </source>
</evidence>
<dbReference type="EMBL" id="JALLKP010000002">
    <property type="protein sequence ID" value="KAK2196408.1"/>
    <property type="molecule type" value="Genomic_DNA"/>
</dbReference>
<feature type="domain" description="CID" evidence="2">
    <location>
        <begin position="90"/>
        <end position="230"/>
    </location>
</feature>
<organism evidence="3 4">
    <name type="scientific">Babesia duncani</name>
    <dbReference type="NCBI Taxonomy" id="323732"/>
    <lineage>
        <taxon>Eukaryota</taxon>
        <taxon>Sar</taxon>
        <taxon>Alveolata</taxon>
        <taxon>Apicomplexa</taxon>
        <taxon>Aconoidasida</taxon>
        <taxon>Piroplasmida</taxon>
        <taxon>Babesiidae</taxon>
        <taxon>Babesia</taxon>
    </lineage>
</organism>
<proteinExistence type="predicted"/>
<evidence type="ECO:0000313" key="3">
    <source>
        <dbReference type="EMBL" id="KAK2196408.1"/>
    </source>
</evidence>
<dbReference type="Proteomes" id="UP001214638">
    <property type="component" value="Unassembled WGS sequence"/>
</dbReference>
<keyword evidence="1" id="KW-0694">RNA-binding</keyword>
<dbReference type="PANTHER" id="PTHR23140">
    <property type="entry name" value="RNA PROCESSING PROTEIN LD23810P"/>
    <property type="match status" value="1"/>
</dbReference>
<dbReference type="GO" id="GO:0003723">
    <property type="term" value="F:RNA binding"/>
    <property type="evidence" value="ECO:0007669"/>
    <property type="project" value="UniProtKB-KW"/>
</dbReference>
<dbReference type="SUPFAM" id="SSF109905">
    <property type="entry name" value="Surp module (SWAP domain)"/>
    <property type="match status" value="1"/>
</dbReference>
<evidence type="ECO:0000256" key="1">
    <source>
        <dbReference type="ARBA" id="ARBA00022884"/>
    </source>
</evidence>
<accession>A0AAD9PL69</accession>
<dbReference type="RefSeq" id="XP_067803250.1">
    <property type="nucleotide sequence ID" value="XM_067946686.1"/>
</dbReference>
<protein>
    <submittedName>
        <fullName evidence="3">Bifunctional SWAP-Surp superfamily/CID domain/ENTH-VHS</fullName>
    </submittedName>
</protein>
<gene>
    <name evidence="3" type="ORF">BdWA1_001654</name>
</gene>
<dbReference type="GO" id="GO:0005634">
    <property type="term" value="C:nucleus"/>
    <property type="evidence" value="ECO:0007669"/>
    <property type="project" value="TreeGrafter"/>
</dbReference>
<dbReference type="AlphaFoldDB" id="A0AAD9PL69"/>
<dbReference type="GeneID" id="94335952"/>
<dbReference type="InterPro" id="IPR051485">
    <property type="entry name" value="SR-CTD_assoc_factor"/>
</dbReference>
<dbReference type="PROSITE" id="PS51391">
    <property type="entry name" value="CID"/>
    <property type="match status" value="1"/>
</dbReference>
<comment type="caution">
    <text evidence="3">The sequence shown here is derived from an EMBL/GenBank/DDBJ whole genome shotgun (WGS) entry which is preliminary data.</text>
</comment>
<dbReference type="PANTHER" id="PTHR23140:SF0">
    <property type="entry name" value="U2 SNRNP-ASSOCIATED SURP MOTIF-CONTAINING PROTEIN"/>
    <property type="match status" value="1"/>
</dbReference>
<sequence>MVATAGLFDFLTNTASPLHLYYRYKVYTILQGSFGGGYPKEKFRIVKGGLLYRSPAHVPGFVWTFKDYTTSVEMPVAPGAPCNKNGGKPLTSVEIDEIDSMLSNVDTSRESISQAMIYLIEHGESAYPITKKLVDSLQDCTSVDSMLARLYIINDVLYNSCASREFAWVYRNSLEREIPRVIQHVRHSVKDALSSKLASQQLLDKTLKLVRIWQDWGVFSIDYIRACCNT</sequence>
<evidence type="ECO:0000259" key="2">
    <source>
        <dbReference type="PROSITE" id="PS51391"/>
    </source>
</evidence>
<reference evidence="3" key="1">
    <citation type="journal article" date="2023" name="Nat. Microbiol.">
        <title>Babesia duncani multi-omics identifies virulence factors and drug targets.</title>
        <authorList>
            <person name="Singh P."/>
            <person name="Lonardi S."/>
            <person name="Liang Q."/>
            <person name="Vydyam P."/>
            <person name="Khabirova E."/>
            <person name="Fang T."/>
            <person name="Gihaz S."/>
            <person name="Thekkiniath J."/>
            <person name="Munshi M."/>
            <person name="Abel S."/>
            <person name="Ciampossin L."/>
            <person name="Batugedara G."/>
            <person name="Gupta M."/>
            <person name="Lu X.M."/>
            <person name="Lenz T."/>
            <person name="Chakravarty S."/>
            <person name="Cornillot E."/>
            <person name="Hu Y."/>
            <person name="Ma W."/>
            <person name="Gonzalez L.M."/>
            <person name="Sanchez S."/>
            <person name="Estrada K."/>
            <person name="Sanchez-Flores A."/>
            <person name="Montero E."/>
            <person name="Harb O.S."/>
            <person name="Le Roch K.G."/>
            <person name="Mamoun C.B."/>
        </authorList>
    </citation>
    <scope>NUCLEOTIDE SEQUENCE</scope>
    <source>
        <strain evidence="3">WA1</strain>
    </source>
</reference>
<dbReference type="KEGG" id="bdw:94335952"/>
<dbReference type="InterPro" id="IPR008942">
    <property type="entry name" value="ENTH_VHS"/>
</dbReference>
<dbReference type="InterPro" id="IPR006569">
    <property type="entry name" value="CID_dom"/>
</dbReference>
<dbReference type="Gene3D" id="1.25.40.90">
    <property type="match status" value="1"/>
</dbReference>
<dbReference type="SMART" id="SM00582">
    <property type="entry name" value="RPR"/>
    <property type="match status" value="1"/>
</dbReference>
<dbReference type="InterPro" id="IPR035967">
    <property type="entry name" value="SWAP/Surp_sf"/>
</dbReference>